<keyword evidence="4" id="KW-1185">Reference proteome</keyword>
<gene>
    <name evidence="3" type="ORF">RRG08_065778</name>
</gene>
<feature type="region of interest" description="Disordered" evidence="1">
    <location>
        <begin position="83"/>
        <end position="116"/>
    </location>
</feature>
<evidence type="ECO:0000256" key="1">
    <source>
        <dbReference type="SAM" id="MobiDB-lite"/>
    </source>
</evidence>
<proteinExistence type="predicted"/>
<keyword evidence="2" id="KW-1133">Transmembrane helix</keyword>
<dbReference type="AlphaFoldDB" id="A0AAE0ZT62"/>
<feature type="transmembrane region" description="Helical" evidence="2">
    <location>
        <begin position="33"/>
        <end position="56"/>
    </location>
</feature>
<keyword evidence="2" id="KW-0812">Transmembrane</keyword>
<evidence type="ECO:0000256" key="2">
    <source>
        <dbReference type="SAM" id="Phobius"/>
    </source>
</evidence>
<organism evidence="3 4">
    <name type="scientific">Elysia crispata</name>
    <name type="common">lettuce slug</name>
    <dbReference type="NCBI Taxonomy" id="231223"/>
    <lineage>
        <taxon>Eukaryota</taxon>
        <taxon>Metazoa</taxon>
        <taxon>Spiralia</taxon>
        <taxon>Lophotrochozoa</taxon>
        <taxon>Mollusca</taxon>
        <taxon>Gastropoda</taxon>
        <taxon>Heterobranchia</taxon>
        <taxon>Euthyneura</taxon>
        <taxon>Panpulmonata</taxon>
        <taxon>Sacoglossa</taxon>
        <taxon>Placobranchoidea</taxon>
        <taxon>Plakobranchidae</taxon>
        <taxon>Elysia</taxon>
    </lineage>
</organism>
<feature type="region of interest" description="Disordered" evidence="1">
    <location>
        <begin position="174"/>
        <end position="207"/>
    </location>
</feature>
<evidence type="ECO:0000313" key="3">
    <source>
        <dbReference type="EMBL" id="KAK3774117.1"/>
    </source>
</evidence>
<reference evidence="3" key="1">
    <citation type="journal article" date="2023" name="G3 (Bethesda)">
        <title>A reference genome for the long-term kleptoplast-retaining sea slug Elysia crispata morphotype clarki.</title>
        <authorList>
            <person name="Eastman K.E."/>
            <person name="Pendleton A.L."/>
            <person name="Shaikh M.A."/>
            <person name="Suttiyut T."/>
            <person name="Ogas R."/>
            <person name="Tomko P."/>
            <person name="Gavelis G."/>
            <person name="Widhalm J.R."/>
            <person name="Wisecaver J.H."/>
        </authorList>
    </citation>
    <scope>NUCLEOTIDE SEQUENCE</scope>
    <source>
        <strain evidence="3">ECLA1</strain>
    </source>
</reference>
<accession>A0AAE0ZT62</accession>
<feature type="compositionally biased region" description="Basic residues" evidence="1">
    <location>
        <begin position="198"/>
        <end position="207"/>
    </location>
</feature>
<keyword evidence="2" id="KW-0472">Membrane</keyword>
<evidence type="ECO:0000313" key="4">
    <source>
        <dbReference type="Proteomes" id="UP001283361"/>
    </source>
</evidence>
<comment type="caution">
    <text evidence="3">The sequence shown here is derived from an EMBL/GenBank/DDBJ whole genome shotgun (WGS) entry which is preliminary data.</text>
</comment>
<protein>
    <submittedName>
        <fullName evidence="3">Uncharacterized protein</fullName>
    </submittedName>
</protein>
<dbReference type="EMBL" id="JAWDGP010003468">
    <property type="protein sequence ID" value="KAK3774117.1"/>
    <property type="molecule type" value="Genomic_DNA"/>
</dbReference>
<sequence length="207" mass="22462">MRKSYSEDVTTVSATANSASSTDVSSSGLSAGVIAAIVIACVLFVLIIILVIFVIYKFVYLKNKNRPSSRIVPDTLPNTAMSQADKNKRMMFTPAPPKSAGPGGREGDYYDGGRPGSELSLHPTVSQLANYRTPTPIISDSKDMDVDSILDFDMKRMGEPDGAESGVMIDMEGSLPVFSESGDLTPEPTRVTPQEKTPRRHKRDKPF</sequence>
<name>A0AAE0ZT62_9GAST</name>
<dbReference type="Proteomes" id="UP001283361">
    <property type="component" value="Unassembled WGS sequence"/>
</dbReference>